<feature type="domain" description="TcaA 4th" evidence="5">
    <location>
        <begin position="257"/>
        <end position="329"/>
    </location>
</feature>
<evidence type="ECO:0000259" key="3">
    <source>
        <dbReference type="Pfam" id="PF13240"/>
    </source>
</evidence>
<dbReference type="InterPro" id="IPR054529">
    <property type="entry name" value="TcaA_2nd"/>
</dbReference>
<dbReference type="EMBL" id="PUFO01000088">
    <property type="protein sequence ID" value="TDG73239.1"/>
    <property type="molecule type" value="Genomic_DNA"/>
</dbReference>
<keyword evidence="2" id="KW-0472">Membrane</keyword>
<feature type="region of interest" description="Disordered" evidence="1">
    <location>
        <begin position="353"/>
        <end position="377"/>
    </location>
</feature>
<evidence type="ECO:0000259" key="4">
    <source>
        <dbReference type="Pfam" id="PF22813"/>
    </source>
</evidence>
<dbReference type="Pfam" id="PF13240">
    <property type="entry name" value="Zn_Ribbon_1"/>
    <property type="match status" value="1"/>
</dbReference>
<dbReference type="OrthoDB" id="2327418at2"/>
<comment type="caution">
    <text evidence="6">The sequence shown here is derived from an EMBL/GenBank/DDBJ whole genome shotgun (WGS) entry which is preliminary data.</text>
</comment>
<dbReference type="InterPro" id="IPR054530">
    <property type="entry name" value="TcaA_4th"/>
</dbReference>
<dbReference type="Pfam" id="PF22820">
    <property type="entry name" value="TcaA_3rd_4th"/>
    <property type="match status" value="1"/>
</dbReference>
<dbReference type="STRING" id="1122149.FD44_GL000837"/>
<feature type="transmembrane region" description="Helical" evidence="2">
    <location>
        <begin position="73"/>
        <end position="95"/>
    </location>
</feature>
<dbReference type="PANTHER" id="PTHR40038:SF1">
    <property type="entry name" value="MEMBRANE-ASSOCIATED PROTEIN TCAA"/>
    <property type="match status" value="1"/>
</dbReference>
<dbReference type="InterPro" id="IPR026870">
    <property type="entry name" value="Zinc_ribbon_dom"/>
</dbReference>
<feature type="domain" description="TcaA second" evidence="4">
    <location>
        <begin position="115"/>
        <end position="182"/>
    </location>
</feature>
<protein>
    <submittedName>
        <fullName evidence="6">Uncharacterized protein</fullName>
    </submittedName>
</protein>
<evidence type="ECO:0000256" key="1">
    <source>
        <dbReference type="SAM" id="MobiDB-lite"/>
    </source>
</evidence>
<evidence type="ECO:0000256" key="2">
    <source>
        <dbReference type="SAM" id="Phobius"/>
    </source>
</evidence>
<keyword evidence="2" id="KW-1133">Transmembrane helix</keyword>
<reference evidence="6 7" key="1">
    <citation type="journal article" date="2019" name="Appl. Microbiol. Biotechnol.">
        <title>Uncovering carbohydrate metabolism through a genotype-phenotype association study of 56 lactic acid bacteria genomes.</title>
        <authorList>
            <person name="Buron-Moles G."/>
            <person name="Chailyan A."/>
            <person name="Dolejs I."/>
            <person name="Forster J."/>
            <person name="Miks M.H."/>
        </authorList>
    </citation>
    <scope>NUCLEOTIDE SEQUENCE [LARGE SCALE GENOMIC DNA]</scope>
    <source>
        <strain evidence="6 7">ATCC 49373</strain>
    </source>
</reference>
<dbReference type="PANTHER" id="PTHR40038">
    <property type="entry name" value="MEMBRANE-ASSOCIATED PROTEIN TCAA"/>
    <property type="match status" value="1"/>
</dbReference>
<evidence type="ECO:0000313" key="7">
    <source>
        <dbReference type="Proteomes" id="UP000294854"/>
    </source>
</evidence>
<feature type="region of interest" description="Disordered" evidence="1">
    <location>
        <begin position="39"/>
        <end position="66"/>
    </location>
</feature>
<evidence type="ECO:0000259" key="5">
    <source>
        <dbReference type="Pfam" id="PF22820"/>
    </source>
</evidence>
<keyword evidence="2" id="KW-0812">Transmembrane</keyword>
<sequence length="486" mass="53493">MAENSGTENHFCPNCGKEISPSDTFCPNCGYNLSEISATESATKKGRSSRSKRKKKQKKQGKVKKANPKKRKIILWSILGVVIVAGIIWGEVYYAKSATLDRITSDLKSGNGVQSDFISQDKKFKVTNSSLEPFMAYYQKHDSRLAGFKTQLTATGSAVGNHFTFKKTGRSWLLFPKYQIVIKPIYPTVMTNRNGAKIKLNNQLIATSDSTVYSKKIGPIVPGQYRMTASGTVSGHKLTNDGTYHISSDKSYNLLLKTISVSLNTEPKATVFLNGKELGTADGNGEYKLTDQPWEANMTVSAQYKTSAGTAKSKSVELVERDNNQDIKLNFTNLVGFSDADDLISNVFEAVSGLSGSGDDEDATDDDGTDLDDLFKDGSGNADYQELVKMATGYYGDDKIDSVTYDTDVESVEPAPGQKSLVTYTVKYTFDGQENDDDDEDEYTYEEHVQTFRYTATVVREDSSTYLVSSISQATKVGDYTKEMGD</sequence>
<dbReference type="AlphaFoldDB" id="A0A4R5NG73"/>
<proteinExistence type="predicted"/>
<organism evidence="6 7">
    <name type="scientific">Secundilactobacillus malefermentans</name>
    <dbReference type="NCBI Taxonomy" id="176292"/>
    <lineage>
        <taxon>Bacteria</taxon>
        <taxon>Bacillati</taxon>
        <taxon>Bacillota</taxon>
        <taxon>Bacilli</taxon>
        <taxon>Lactobacillales</taxon>
        <taxon>Lactobacillaceae</taxon>
        <taxon>Secundilactobacillus</taxon>
    </lineage>
</organism>
<keyword evidence="7" id="KW-1185">Reference proteome</keyword>
<dbReference type="Proteomes" id="UP000294854">
    <property type="component" value="Unassembled WGS sequence"/>
</dbReference>
<feature type="compositionally biased region" description="Basic residues" evidence="1">
    <location>
        <begin position="44"/>
        <end position="66"/>
    </location>
</feature>
<accession>A0A4R5NG73</accession>
<feature type="compositionally biased region" description="Acidic residues" evidence="1">
    <location>
        <begin position="358"/>
        <end position="372"/>
    </location>
</feature>
<evidence type="ECO:0000313" key="6">
    <source>
        <dbReference type="EMBL" id="TDG73239.1"/>
    </source>
</evidence>
<dbReference type="GO" id="GO:0005886">
    <property type="term" value="C:plasma membrane"/>
    <property type="evidence" value="ECO:0007669"/>
    <property type="project" value="UniProtKB-SubCell"/>
</dbReference>
<dbReference type="RefSeq" id="WP_010620280.1">
    <property type="nucleotide sequence ID" value="NZ_PUFO01000088.1"/>
</dbReference>
<feature type="domain" description="Zinc-ribbon" evidence="3">
    <location>
        <begin position="11"/>
        <end position="33"/>
    </location>
</feature>
<dbReference type="Pfam" id="PF22813">
    <property type="entry name" value="TcaA_2nd"/>
    <property type="match status" value="1"/>
</dbReference>
<gene>
    <name evidence="6" type="ORF">C5L31_002001</name>
</gene>
<name>A0A4R5NG73_9LACO</name>